<name>A0A382JEI7_9ZZZZ</name>
<dbReference type="EMBL" id="UINC01073413">
    <property type="protein sequence ID" value="SVC09772.1"/>
    <property type="molecule type" value="Genomic_DNA"/>
</dbReference>
<proteinExistence type="predicted"/>
<dbReference type="Gene3D" id="3.40.800.20">
    <property type="entry name" value="Histone deacetylase domain"/>
    <property type="match status" value="1"/>
</dbReference>
<accession>A0A382JEI7</accession>
<feature type="non-terminal residue" evidence="1">
    <location>
        <position position="58"/>
    </location>
</feature>
<sequence>MKTIYSKNHILRNSKTELYGGELVKPFERPERMVFIINEITERNLGPIIEPENMSTDI</sequence>
<dbReference type="AlphaFoldDB" id="A0A382JEI7"/>
<dbReference type="InterPro" id="IPR037138">
    <property type="entry name" value="His_deacetylse_dom_sf"/>
</dbReference>
<protein>
    <submittedName>
        <fullName evidence="1">Uncharacterized protein</fullName>
    </submittedName>
</protein>
<evidence type="ECO:0000313" key="1">
    <source>
        <dbReference type="EMBL" id="SVC09772.1"/>
    </source>
</evidence>
<reference evidence="1" key="1">
    <citation type="submission" date="2018-05" db="EMBL/GenBank/DDBJ databases">
        <authorList>
            <person name="Lanie J.A."/>
            <person name="Ng W.-L."/>
            <person name="Kazmierczak K.M."/>
            <person name="Andrzejewski T.M."/>
            <person name="Davidsen T.M."/>
            <person name="Wayne K.J."/>
            <person name="Tettelin H."/>
            <person name="Glass J.I."/>
            <person name="Rusch D."/>
            <person name="Podicherti R."/>
            <person name="Tsui H.-C.T."/>
            <person name="Winkler M.E."/>
        </authorList>
    </citation>
    <scope>NUCLEOTIDE SEQUENCE</scope>
</reference>
<gene>
    <name evidence="1" type="ORF">METZ01_LOCUS262626</name>
</gene>
<organism evidence="1">
    <name type="scientific">marine metagenome</name>
    <dbReference type="NCBI Taxonomy" id="408172"/>
    <lineage>
        <taxon>unclassified sequences</taxon>
        <taxon>metagenomes</taxon>
        <taxon>ecological metagenomes</taxon>
    </lineage>
</organism>